<gene>
    <name evidence="3" type="ordered locus">Geob_2694</name>
</gene>
<dbReference type="InterPro" id="IPR001667">
    <property type="entry name" value="DDH_dom"/>
</dbReference>
<organism evidence="3 4">
    <name type="scientific">Geotalea daltonii (strain DSM 22248 / JCM 15807 / FRC-32)</name>
    <name type="common">Geobacter daltonii</name>
    <dbReference type="NCBI Taxonomy" id="316067"/>
    <lineage>
        <taxon>Bacteria</taxon>
        <taxon>Pseudomonadati</taxon>
        <taxon>Thermodesulfobacteriota</taxon>
        <taxon>Desulfuromonadia</taxon>
        <taxon>Geobacterales</taxon>
        <taxon>Geobacteraceae</taxon>
        <taxon>Geotalea</taxon>
    </lineage>
</organism>
<sequence>MIMIKRIAEEIAALNSFLITTHESPDGDAVGSSLALARYLTCLGKDVTVYLCDPVPDVYQFLPMAERVVQELPDRSFDACFVLDVGEFRRAGKAITDCRTIGKFINIDHHLNCEDFGEINYVDTTACATGALVYRIIEAAGHEMDYDIALCIYTAVITDTGSFRYSNANPEAFAIAAKMVEKGINAWDVAEKLYESQPQNRLQLLAMALATLSFSPFGDYASIAVTLDMYQKCNANAELTDGFVNYPRSIKGVEVAIFFREIRDGLFKVGFRSKGKVDVSALAAAFSGGGHHNAAGCTIEGSLPVVKEKVFTLLEKFLRK</sequence>
<feature type="domain" description="DHHA1" evidence="2">
    <location>
        <begin position="234"/>
        <end position="315"/>
    </location>
</feature>
<dbReference type="Pfam" id="PF01368">
    <property type="entry name" value="DHH"/>
    <property type="match status" value="1"/>
</dbReference>
<proteinExistence type="predicted"/>
<dbReference type="GO" id="GO:0003676">
    <property type="term" value="F:nucleic acid binding"/>
    <property type="evidence" value="ECO:0007669"/>
    <property type="project" value="InterPro"/>
</dbReference>
<feature type="domain" description="DDH" evidence="1">
    <location>
        <begin position="17"/>
        <end position="155"/>
    </location>
</feature>
<dbReference type="Gene3D" id="3.90.1640.10">
    <property type="entry name" value="inorganic pyrophosphatase (n-terminal core)"/>
    <property type="match status" value="1"/>
</dbReference>
<accession>B9M1G2</accession>
<dbReference type="InterPro" id="IPR038763">
    <property type="entry name" value="DHH_sf"/>
</dbReference>
<dbReference type="AlphaFoldDB" id="B9M1G2"/>
<keyword evidence="4" id="KW-1185">Reference proteome</keyword>
<evidence type="ECO:0000259" key="2">
    <source>
        <dbReference type="Pfam" id="PF02272"/>
    </source>
</evidence>
<dbReference type="PANTHER" id="PTHR47618:SF1">
    <property type="entry name" value="BIFUNCTIONAL OLIGORIBONUCLEASE AND PAP PHOSPHATASE NRNA"/>
    <property type="match status" value="1"/>
</dbReference>
<evidence type="ECO:0000259" key="1">
    <source>
        <dbReference type="Pfam" id="PF01368"/>
    </source>
</evidence>
<dbReference type="InterPro" id="IPR003156">
    <property type="entry name" value="DHHA1_dom"/>
</dbReference>
<dbReference type="InterPro" id="IPR051319">
    <property type="entry name" value="Oligoribo/pAp-PDE_c-di-AMP_PDE"/>
</dbReference>
<reference evidence="3 4" key="1">
    <citation type="submission" date="2009-01" db="EMBL/GenBank/DDBJ databases">
        <title>Complete sequence of Geobacter sp. FRC-32.</title>
        <authorList>
            <consortium name="US DOE Joint Genome Institute"/>
            <person name="Lucas S."/>
            <person name="Copeland A."/>
            <person name="Lapidus A."/>
            <person name="Glavina del Rio T."/>
            <person name="Dalin E."/>
            <person name="Tice H."/>
            <person name="Bruce D."/>
            <person name="Goodwin L."/>
            <person name="Pitluck S."/>
            <person name="Saunders E."/>
            <person name="Brettin T."/>
            <person name="Detter J.C."/>
            <person name="Han C."/>
            <person name="Larimer F."/>
            <person name="Land M."/>
            <person name="Hauser L."/>
            <person name="Kyrpides N."/>
            <person name="Ovchinnikova G."/>
            <person name="Kostka J."/>
            <person name="Richardson P."/>
        </authorList>
    </citation>
    <scope>NUCLEOTIDE SEQUENCE [LARGE SCALE GENOMIC DNA]</scope>
    <source>
        <strain evidence="4">DSM 22248 / JCM 15807 / FRC-32</strain>
    </source>
</reference>
<dbReference type="STRING" id="316067.Geob_2694"/>
<dbReference type="HOGENOM" id="CLU_039720_0_0_7"/>
<dbReference type="Proteomes" id="UP000007721">
    <property type="component" value="Chromosome"/>
</dbReference>
<dbReference type="Pfam" id="PF02272">
    <property type="entry name" value="DHHA1"/>
    <property type="match status" value="1"/>
</dbReference>
<protein>
    <submittedName>
        <fullName evidence="3">Phosphoesterase, putative</fullName>
    </submittedName>
</protein>
<dbReference type="PANTHER" id="PTHR47618">
    <property type="entry name" value="BIFUNCTIONAL OLIGORIBONUCLEASE AND PAP PHOSPHATASE NRNA"/>
    <property type="match status" value="1"/>
</dbReference>
<dbReference type="EMBL" id="CP001390">
    <property type="protein sequence ID" value="ACM21044.1"/>
    <property type="molecule type" value="Genomic_DNA"/>
</dbReference>
<name>B9M1G2_GEODF</name>
<dbReference type="SUPFAM" id="SSF64182">
    <property type="entry name" value="DHH phosphoesterases"/>
    <property type="match status" value="1"/>
</dbReference>
<dbReference type="KEGG" id="geo:Geob_2694"/>
<evidence type="ECO:0000313" key="4">
    <source>
        <dbReference type="Proteomes" id="UP000007721"/>
    </source>
</evidence>
<evidence type="ECO:0000313" key="3">
    <source>
        <dbReference type="EMBL" id="ACM21044.1"/>
    </source>
</evidence>
<dbReference type="eggNOG" id="COG0618">
    <property type="taxonomic scope" value="Bacteria"/>
</dbReference>
<dbReference type="Gene3D" id="3.10.310.30">
    <property type="match status" value="1"/>
</dbReference>